<dbReference type="Pfam" id="PF14595">
    <property type="entry name" value="Thioredoxin_9"/>
    <property type="match status" value="1"/>
</dbReference>
<dbReference type="RefSeq" id="WP_245705640.1">
    <property type="nucleotide sequence ID" value="NZ_FOIT01000003.1"/>
</dbReference>
<keyword evidence="1" id="KW-0413">Isomerase</keyword>
<dbReference type="Gene3D" id="3.40.30.10">
    <property type="entry name" value="Glutaredoxin"/>
    <property type="match status" value="1"/>
</dbReference>
<accession>A0A662Z5M0</accession>
<dbReference type="AlphaFoldDB" id="A0A662Z5M0"/>
<evidence type="ECO:0000313" key="2">
    <source>
        <dbReference type="Proteomes" id="UP000243605"/>
    </source>
</evidence>
<dbReference type="EMBL" id="FOIT01000003">
    <property type="protein sequence ID" value="SEW01460.1"/>
    <property type="molecule type" value="Genomic_DNA"/>
</dbReference>
<name>A0A662Z5M0_9STAP</name>
<proteinExistence type="predicted"/>
<gene>
    <name evidence="1" type="ORF">SAMN05192557_1232</name>
</gene>
<dbReference type="SUPFAM" id="SSF52833">
    <property type="entry name" value="Thioredoxin-like"/>
    <property type="match status" value="1"/>
</dbReference>
<sequence>MDLKQYFDKGIDFETYVSQMESHKENMQYVYENFKLPAGSDLSDIKDKDLRVLVISEDWCGDAMMNMPILRHIADEAGYEVRIVYRDQNLELMDQYLTNGGRSIPKFIYLDENFNDLGNWGPRAESVQKLVDERKALLPHKDTAGFKDAQQAYINDLTERYRTNETLWNEVYESIRASFVRL</sequence>
<protein>
    <submittedName>
        <fullName evidence="1">Thiol-disulfide isomerase or thioredoxin</fullName>
    </submittedName>
</protein>
<dbReference type="GO" id="GO:0016853">
    <property type="term" value="F:isomerase activity"/>
    <property type="evidence" value="ECO:0007669"/>
    <property type="project" value="UniProtKB-KW"/>
</dbReference>
<evidence type="ECO:0000313" key="1">
    <source>
        <dbReference type="EMBL" id="SEW01460.1"/>
    </source>
</evidence>
<reference evidence="1 2" key="1">
    <citation type="submission" date="2016-10" db="EMBL/GenBank/DDBJ databases">
        <authorList>
            <person name="Varghese N."/>
            <person name="Submissions S."/>
        </authorList>
    </citation>
    <scope>NUCLEOTIDE SEQUENCE [LARGE SCALE GENOMIC DNA]</scope>
    <source>
        <strain evidence="1 2">IBRC-M10081</strain>
    </source>
</reference>
<keyword evidence="2" id="KW-1185">Reference proteome</keyword>
<dbReference type="InterPro" id="IPR036249">
    <property type="entry name" value="Thioredoxin-like_sf"/>
</dbReference>
<dbReference type="Proteomes" id="UP000243605">
    <property type="component" value="Unassembled WGS sequence"/>
</dbReference>
<organism evidence="1 2">
    <name type="scientific">Aliicoccus persicus</name>
    <dbReference type="NCBI Taxonomy" id="930138"/>
    <lineage>
        <taxon>Bacteria</taxon>
        <taxon>Bacillati</taxon>
        <taxon>Bacillota</taxon>
        <taxon>Bacilli</taxon>
        <taxon>Bacillales</taxon>
        <taxon>Staphylococcaceae</taxon>
        <taxon>Aliicoccus</taxon>
    </lineage>
</organism>